<evidence type="ECO:0000256" key="2">
    <source>
        <dbReference type="ARBA" id="ARBA00023110"/>
    </source>
</evidence>
<dbReference type="EMBL" id="JAQMPJ010000003">
    <property type="protein sequence ID" value="MDB9004534.1"/>
    <property type="molecule type" value="Genomic_DNA"/>
</dbReference>
<reference evidence="14 21" key="3">
    <citation type="submission" date="2020-04" db="EMBL/GenBank/DDBJ databases">
        <title>Complete Genomes and Methylome analysis of CBBP consortium that reverse antibiotic-induced susceptibility to vancomycin-resistant Enterococcus faecium infection.</title>
        <authorList>
            <person name="Fomenkov A."/>
            <person name="Zhang Z."/>
            <person name="Pamer E."/>
            <person name="Roberts R.J."/>
        </authorList>
    </citation>
    <scope>NUCLEOTIDE SEQUENCE [LARGE SCALE GENOMIC DNA]</scope>
    <source>
        <strain evidence="21">CBBP</strain>
        <strain evidence="14">CBBP-1</strain>
    </source>
</reference>
<dbReference type="OMA" id="PELCETY"/>
<dbReference type="OrthoDB" id="9807797at2"/>
<dbReference type="EMBL" id="WKLT01000006">
    <property type="protein sequence ID" value="MRY57947.1"/>
    <property type="molecule type" value="Genomic_DNA"/>
</dbReference>
<dbReference type="EMBL" id="WKNE01000001">
    <property type="protein sequence ID" value="MRZ53249.1"/>
    <property type="molecule type" value="Genomic_DNA"/>
</dbReference>
<dbReference type="Proteomes" id="UP000461276">
    <property type="component" value="Unassembled WGS sequence"/>
</dbReference>
<evidence type="ECO:0000313" key="16">
    <source>
        <dbReference type="Proteomes" id="UP000095591"/>
    </source>
</evidence>
<reference evidence="8" key="4">
    <citation type="submission" date="2023-01" db="EMBL/GenBank/DDBJ databases">
        <title>Human gut microbiome strain richness.</title>
        <authorList>
            <person name="Chen-Liaw A."/>
        </authorList>
    </citation>
    <scope>NUCLEOTIDE SEQUENCE</scope>
    <source>
        <strain evidence="9">D35st1_E5_D35t1_190705</strain>
        <strain evidence="8">RTP21484st1_E5_RTP21484_190118</strain>
    </source>
</reference>
<feature type="chain" id="PRO_5014533227" description="peptidylprolyl isomerase" evidence="4">
    <location>
        <begin position="20"/>
        <end position="272"/>
    </location>
</feature>
<reference evidence="15 16" key="1">
    <citation type="submission" date="2015-09" db="EMBL/GenBank/DDBJ databases">
        <authorList>
            <consortium name="Pathogen Informatics"/>
        </authorList>
    </citation>
    <scope>NUCLEOTIDE SEQUENCE [LARGE SCALE GENOMIC DNA]</scope>
    <source>
        <strain evidence="7 15">2789STDY5608822</strain>
        <strain evidence="6 16">2789STDY5608872</strain>
    </source>
</reference>
<dbReference type="Proteomes" id="UP000501982">
    <property type="component" value="Chromosome"/>
</dbReference>
<evidence type="ECO:0000313" key="21">
    <source>
        <dbReference type="Proteomes" id="UP000501982"/>
    </source>
</evidence>
<dbReference type="Proteomes" id="UP001211522">
    <property type="component" value="Unassembled WGS sequence"/>
</dbReference>
<dbReference type="RefSeq" id="WP_005855996.1">
    <property type="nucleotide sequence ID" value="NZ_AP019729.1"/>
</dbReference>
<dbReference type="InterPro" id="IPR002130">
    <property type="entry name" value="Cyclophilin-type_PPIase_dom"/>
</dbReference>
<evidence type="ECO:0000313" key="20">
    <source>
        <dbReference type="Proteomes" id="UP000463337"/>
    </source>
</evidence>
<evidence type="ECO:0000313" key="8">
    <source>
        <dbReference type="EMBL" id="MDB9004534.1"/>
    </source>
</evidence>
<dbReference type="PROSITE" id="PS51257">
    <property type="entry name" value="PROKAR_LIPOPROTEIN"/>
    <property type="match status" value="1"/>
</dbReference>
<evidence type="ECO:0000313" key="9">
    <source>
        <dbReference type="EMBL" id="MDB9139437.1"/>
    </source>
</evidence>
<feature type="signal peptide" evidence="4">
    <location>
        <begin position="1"/>
        <end position="19"/>
    </location>
</feature>
<dbReference type="PANTHER" id="PTHR45625">
    <property type="entry name" value="PEPTIDYL-PROLYL CIS-TRANS ISOMERASE-RELATED"/>
    <property type="match status" value="1"/>
</dbReference>
<dbReference type="Proteomes" id="UP000095455">
    <property type="component" value="Unassembled WGS sequence"/>
</dbReference>
<evidence type="ECO:0000313" key="17">
    <source>
        <dbReference type="Proteomes" id="UP000432516"/>
    </source>
</evidence>
<sequence>MKRQIFSLFLLLLTLVACGDKPLDPNKPVYVKIKTTMGDVTVLLYDDTPLHRDNFIKLCQSNEYEGMLFHRVIKEFVVQGGDPESKAHEPGALYGDGDGGYTVPAEILPNHFNKKGALIDAKEIDAVNPERASAGTQFCFVQGKVLDDKELAEKEARINEIRRNWLYYKFRDELKKQDPSLAADSLENELHARASILVEDTLAVLGPVVIPAERREIYKTIGGVPHLDGSVTIFGEVVEGFDIVEKISVVKTDKNDRPLHDVMIKSTKVFQK</sequence>
<dbReference type="GO" id="GO:0003755">
    <property type="term" value="F:peptidyl-prolyl cis-trans isomerase activity"/>
    <property type="evidence" value="ECO:0007669"/>
    <property type="project" value="UniProtKB-KW"/>
</dbReference>
<dbReference type="Proteomes" id="UP001210126">
    <property type="component" value="Unassembled WGS sequence"/>
</dbReference>
<dbReference type="InterPro" id="IPR029000">
    <property type="entry name" value="Cyclophilin-like_dom_sf"/>
</dbReference>
<dbReference type="EMBL" id="CYXP01000001">
    <property type="protein sequence ID" value="CUM84735.1"/>
    <property type="molecule type" value="Genomic_DNA"/>
</dbReference>
<evidence type="ECO:0000313" key="11">
    <source>
        <dbReference type="EMBL" id="MRY91673.1"/>
    </source>
</evidence>
<evidence type="ECO:0000256" key="3">
    <source>
        <dbReference type="ARBA" id="ARBA00023235"/>
    </source>
</evidence>
<dbReference type="Proteomes" id="UP000463337">
    <property type="component" value="Unassembled WGS sequence"/>
</dbReference>
<feature type="domain" description="PPIase cyclophilin-type" evidence="5">
    <location>
        <begin position="35"/>
        <end position="269"/>
    </location>
</feature>
<name>A0A173S4D9_PARDI</name>
<dbReference type="EC" id="5.2.1.8" evidence="1"/>
<evidence type="ECO:0000313" key="7">
    <source>
        <dbReference type="EMBL" id="CUN58113.1"/>
    </source>
</evidence>
<dbReference type="EMBL" id="CP051672">
    <property type="protein sequence ID" value="QJE27212.1"/>
    <property type="molecule type" value="Genomic_DNA"/>
</dbReference>
<keyword evidence="2" id="KW-0697">Rotamase</keyword>
<dbReference type="EMBL" id="WKMY01000001">
    <property type="protein sequence ID" value="MRY91673.1"/>
    <property type="molecule type" value="Genomic_DNA"/>
</dbReference>
<evidence type="ECO:0000313" key="19">
    <source>
        <dbReference type="Proteomes" id="UP000461276"/>
    </source>
</evidence>
<dbReference type="InterPro" id="IPR044666">
    <property type="entry name" value="Cyclophilin_A-like"/>
</dbReference>
<dbReference type="EMBL" id="WKMO01000011">
    <property type="protein sequence ID" value="MSB74182.1"/>
    <property type="molecule type" value="Genomic_DNA"/>
</dbReference>
<dbReference type="Pfam" id="PF00160">
    <property type="entry name" value="Pro_isomerase"/>
    <property type="match status" value="2"/>
</dbReference>
<evidence type="ECO:0000313" key="10">
    <source>
        <dbReference type="EMBL" id="MRY57947.1"/>
    </source>
</evidence>
<reference evidence="17 18" key="2">
    <citation type="journal article" date="2019" name="Nat. Med.">
        <title>A library of human gut bacterial isolates paired with longitudinal multiomics data enables mechanistic microbiome research.</title>
        <authorList>
            <person name="Poyet M."/>
            <person name="Groussin M."/>
            <person name="Gibbons S.M."/>
            <person name="Avila-Pacheco J."/>
            <person name="Jiang X."/>
            <person name="Kearney S.M."/>
            <person name="Perrotta A.R."/>
            <person name="Berdy B."/>
            <person name="Zhao S."/>
            <person name="Lieberman T.D."/>
            <person name="Swanson P.K."/>
            <person name="Smith M."/>
            <person name="Roesemann S."/>
            <person name="Alexander J.E."/>
            <person name="Rich S.A."/>
            <person name="Livny J."/>
            <person name="Vlamakis H."/>
            <person name="Clish C."/>
            <person name="Bullock K."/>
            <person name="Deik A."/>
            <person name="Scott J."/>
            <person name="Pierce K.A."/>
            <person name="Xavier R.J."/>
            <person name="Alm E.J."/>
        </authorList>
    </citation>
    <scope>NUCLEOTIDE SEQUENCE [LARGE SCALE GENOMIC DNA]</scope>
    <source>
        <strain evidence="12 17">BIOML-A2</strain>
        <strain evidence="13 18">BIOML-A20</strain>
        <strain evidence="10 20">BIOML-A41</strain>
        <strain evidence="11 19">BIOML-A9</strain>
    </source>
</reference>
<evidence type="ECO:0000313" key="12">
    <source>
        <dbReference type="EMBL" id="MRZ53249.1"/>
    </source>
</evidence>
<dbReference type="EMBL" id="JAQMPX010000094">
    <property type="protein sequence ID" value="MDB9139437.1"/>
    <property type="molecule type" value="Genomic_DNA"/>
</dbReference>
<protein>
    <recommendedName>
        <fullName evidence="1">peptidylprolyl isomerase</fullName>
        <ecNumber evidence="1">5.2.1.8</ecNumber>
    </recommendedName>
</protein>
<evidence type="ECO:0000256" key="1">
    <source>
        <dbReference type="ARBA" id="ARBA00013194"/>
    </source>
</evidence>
<dbReference type="CDD" id="cd00317">
    <property type="entry name" value="cyclophilin"/>
    <property type="match status" value="1"/>
</dbReference>
<evidence type="ECO:0000256" key="4">
    <source>
        <dbReference type="SAM" id="SignalP"/>
    </source>
</evidence>
<dbReference type="Gene3D" id="2.40.100.10">
    <property type="entry name" value="Cyclophilin-like"/>
    <property type="match status" value="1"/>
</dbReference>
<gene>
    <name evidence="7" type="ORF">ERS852380_00632</name>
    <name evidence="6" type="ORF">ERS852429_00870</name>
    <name evidence="10" type="ORF">GKD59_08495</name>
    <name evidence="11" type="ORF">GKD67_00120</name>
    <name evidence="12" type="ORF">GKD68_00570</name>
    <name evidence="13" type="ORF">GKD70_12975</name>
    <name evidence="14" type="ORF">HHO38_02195</name>
    <name evidence="8" type="ORF">PN599_05930</name>
    <name evidence="9" type="ORF">PN612_13105</name>
</gene>
<dbReference type="Proteomes" id="UP000441609">
    <property type="component" value="Unassembled WGS sequence"/>
</dbReference>
<dbReference type="SUPFAM" id="SSF50891">
    <property type="entry name" value="Cyclophilin-like"/>
    <property type="match status" value="1"/>
</dbReference>
<dbReference type="Proteomes" id="UP000432516">
    <property type="component" value="Unassembled WGS sequence"/>
</dbReference>
<dbReference type="EMBL" id="CYYK01000002">
    <property type="protein sequence ID" value="CUN58113.1"/>
    <property type="molecule type" value="Genomic_DNA"/>
</dbReference>
<dbReference type="GeneID" id="93525216"/>
<dbReference type="AlphaFoldDB" id="A0A173S4D9"/>
<evidence type="ECO:0000259" key="5">
    <source>
        <dbReference type="PROSITE" id="PS50072"/>
    </source>
</evidence>
<accession>A0A173S4D9</accession>
<evidence type="ECO:0000313" key="18">
    <source>
        <dbReference type="Proteomes" id="UP000441609"/>
    </source>
</evidence>
<keyword evidence="4" id="KW-0732">Signal</keyword>
<evidence type="ECO:0000313" key="13">
    <source>
        <dbReference type="EMBL" id="MSB74182.1"/>
    </source>
</evidence>
<evidence type="ECO:0000313" key="6">
    <source>
        <dbReference type="EMBL" id="CUM84735.1"/>
    </source>
</evidence>
<organism evidence="6 16">
    <name type="scientific">Parabacteroides distasonis</name>
    <dbReference type="NCBI Taxonomy" id="823"/>
    <lineage>
        <taxon>Bacteria</taxon>
        <taxon>Pseudomonadati</taxon>
        <taxon>Bacteroidota</taxon>
        <taxon>Bacteroidia</taxon>
        <taxon>Bacteroidales</taxon>
        <taxon>Tannerellaceae</taxon>
        <taxon>Parabacteroides</taxon>
    </lineage>
</organism>
<proteinExistence type="predicted"/>
<keyword evidence="3 6" id="KW-0413">Isomerase</keyword>
<dbReference type="PROSITE" id="PS50072">
    <property type="entry name" value="CSA_PPIASE_2"/>
    <property type="match status" value="1"/>
</dbReference>
<dbReference type="Proteomes" id="UP000095591">
    <property type="component" value="Unassembled WGS sequence"/>
</dbReference>
<dbReference type="PANTHER" id="PTHR45625:SF4">
    <property type="entry name" value="PEPTIDYLPROLYL ISOMERASE DOMAIN AND WD REPEAT-CONTAINING PROTEIN 1"/>
    <property type="match status" value="1"/>
</dbReference>
<evidence type="ECO:0000313" key="14">
    <source>
        <dbReference type="EMBL" id="QJE27212.1"/>
    </source>
</evidence>
<evidence type="ECO:0000313" key="15">
    <source>
        <dbReference type="Proteomes" id="UP000095455"/>
    </source>
</evidence>